<keyword evidence="2" id="KW-1185">Reference proteome</keyword>
<gene>
    <name evidence="1" type="ORF">BJ971_007354</name>
</gene>
<name>A0A7W7I5G2_9ACTN</name>
<sequence length="340" mass="36198">MIHRPALGADPVANRRLLQQVLDTVTAGKLELPPGVHVIADGLRVPAGWTIRGAEVAGAGGGRPGTWLESIGATGHPVLHIVGSDVAVSDLGLRPPPADPGEHGGDRGTAVTVGDYLYADAPEWIARVDLRRLHVDRPGARHANCVALMGAIRDVTLHDVTIRGGYTGVAVHWGAVADDVSTIVGPTYHPHRLTITDLRVRDAIEGFYLSSVHDVRVEGACLRDVEMGFRLLPGDNTDRFVGSPVVGSAITIADVCVRWHGPRYAVRVAGWGRSEIDGVVSVLRYRDAEIRGCTLRGAGTGETWSPMVIERAEGVRLRDNVFESGSPGDSTACCVRAVRV</sequence>
<organism evidence="1 2">
    <name type="scientific">Actinoplanes digitatis</name>
    <dbReference type="NCBI Taxonomy" id="1868"/>
    <lineage>
        <taxon>Bacteria</taxon>
        <taxon>Bacillati</taxon>
        <taxon>Actinomycetota</taxon>
        <taxon>Actinomycetes</taxon>
        <taxon>Micromonosporales</taxon>
        <taxon>Micromonosporaceae</taxon>
        <taxon>Actinoplanes</taxon>
    </lineage>
</organism>
<reference evidence="1 2" key="1">
    <citation type="submission" date="2020-08" db="EMBL/GenBank/DDBJ databases">
        <title>Sequencing the genomes of 1000 actinobacteria strains.</title>
        <authorList>
            <person name="Klenk H.-P."/>
        </authorList>
    </citation>
    <scope>NUCLEOTIDE SEQUENCE [LARGE SCALE GENOMIC DNA]</scope>
    <source>
        <strain evidence="1 2">DSM 43149</strain>
    </source>
</reference>
<dbReference type="Proteomes" id="UP000578112">
    <property type="component" value="Unassembled WGS sequence"/>
</dbReference>
<evidence type="ECO:0000313" key="2">
    <source>
        <dbReference type="Proteomes" id="UP000578112"/>
    </source>
</evidence>
<comment type="caution">
    <text evidence="1">The sequence shown here is derived from an EMBL/GenBank/DDBJ whole genome shotgun (WGS) entry which is preliminary data.</text>
</comment>
<protein>
    <recommendedName>
        <fullName evidence="3">Right handed beta helix domain-containing protein</fullName>
    </recommendedName>
</protein>
<dbReference type="EMBL" id="JACHNH010000001">
    <property type="protein sequence ID" value="MBB4766798.1"/>
    <property type="molecule type" value="Genomic_DNA"/>
</dbReference>
<accession>A0A7W7I5G2</accession>
<proteinExistence type="predicted"/>
<evidence type="ECO:0000313" key="1">
    <source>
        <dbReference type="EMBL" id="MBB4766798.1"/>
    </source>
</evidence>
<dbReference type="RefSeq" id="WP_239087665.1">
    <property type="nucleotide sequence ID" value="NZ_BOMK01000049.1"/>
</dbReference>
<dbReference type="InterPro" id="IPR012334">
    <property type="entry name" value="Pectin_lyas_fold"/>
</dbReference>
<dbReference type="Gene3D" id="2.160.20.10">
    <property type="entry name" value="Single-stranded right-handed beta-helix, Pectin lyase-like"/>
    <property type="match status" value="1"/>
</dbReference>
<evidence type="ECO:0008006" key="3">
    <source>
        <dbReference type="Google" id="ProtNLM"/>
    </source>
</evidence>
<dbReference type="SUPFAM" id="SSF51126">
    <property type="entry name" value="Pectin lyase-like"/>
    <property type="match status" value="1"/>
</dbReference>
<dbReference type="AlphaFoldDB" id="A0A7W7I5G2"/>
<dbReference type="InterPro" id="IPR011050">
    <property type="entry name" value="Pectin_lyase_fold/virulence"/>
</dbReference>